<keyword evidence="3" id="KW-1185">Reference proteome</keyword>
<comment type="caution">
    <text evidence="2">The sequence shown here is derived from an EMBL/GenBank/DDBJ whole genome shotgun (WGS) entry which is preliminary data.</text>
</comment>
<name>A0ABP9IXG7_9ACTN</name>
<sequence length="70" mass="6714">MAASGPVSRAPRGTDTGSDNAIGSPTTGTGVDAGAGSPTGGDGAIGTGRADATERDRLPVGHPVEPQMLL</sequence>
<feature type="compositionally biased region" description="Gly residues" evidence="1">
    <location>
        <begin position="31"/>
        <end position="46"/>
    </location>
</feature>
<organism evidence="2 3">
    <name type="scientific">Streptomyces siamensis</name>
    <dbReference type="NCBI Taxonomy" id="1274986"/>
    <lineage>
        <taxon>Bacteria</taxon>
        <taxon>Bacillati</taxon>
        <taxon>Actinomycetota</taxon>
        <taxon>Actinomycetes</taxon>
        <taxon>Kitasatosporales</taxon>
        <taxon>Streptomycetaceae</taxon>
        <taxon>Streptomyces</taxon>
    </lineage>
</organism>
<feature type="compositionally biased region" description="Polar residues" evidence="1">
    <location>
        <begin position="15"/>
        <end position="29"/>
    </location>
</feature>
<feature type="region of interest" description="Disordered" evidence="1">
    <location>
        <begin position="1"/>
        <end position="70"/>
    </location>
</feature>
<gene>
    <name evidence="2" type="ORF">GCM10023335_32660</name>
</gene>
<dbReference type="Proteomes" id="UP001501759">
    <property type="component" value="Unassembled WGS sequence"/>
</dbReference>
<accession>A0ABP9IXG7</accession>
<dbReference type="RefSeq" id="WP_345648525.1">
    <property type="nucleotide sequence ID" value="NZ_BAABKB010000009.1"/>
</dbReference>
<proteinExistence type="predicted"/>
<evidence type="ECO:0000313" key="3">
    <source>
        <dbReference type="Proteomes" id="UP001501759"/>
    </source>
</evidence>
<reference evidence="3" key="1">
    <citation type="journal article" date="2019" name="Int. J. Syst. Evol. Microbiol.">
        <title>The Global Catalogue of Microorganisms (GCM) 10K type strain sequencing project: providing services to taxonomists for standard genome sequencing and annotation.</title>
        <authorList>
            <consortium name="The Broad Institute Genomics Platform"/>
            <consortium name="The Broad Institute Genome Sequencing Center for Infectious Disease"/>
            <person name="Wu L."/>
            <person name="Ma J."/>
        </authorList>
    </citation>
    <scope>NUCLEOTIDE SEQUENCE [LARGE SCALE GENOMIC DNA]</scope>
    <source>
        <strain evidence="3">JCM 18409</strain>
    </source>
</reference>
<protein>
    <submittedName>
        <fullName evidence="2">Uncharacterized protein</fullName>
    </submittedName>
</protein>
<dbReference type="EMBL" id="BAABKB010000009">
    <property type="protein sequence ID" value="GAA5011448.1"/>
    <property type="molecule type" value="Genomic_DNA"/>
</dbReference>
<evidence type="ECO:0000256" key="1">
    <source>
        <dbReference type="SAM" id="MobiDB-lite"/>
    </source>
</evidence>
<evidence type="ECO:0000313" key="2">
    <source>
        <dbReference type="EMBL" id="GAA5011448.1"/>
    </source>
</evidence>